<evidence type="ECO:0000256" key="4">
    <source>
        <dbReference type="ARBA" id="ARBA00023242"/>
    </source>
</evidence>
<dbReference type="Proteomes" id="UP000316079">
    <property type="component" value="Unassembled WGS sequence"/>
</dbReference>
<evidence type="ECO:0000256" key="3">
    <source>
        <dbReference type="ARBA" id="ARBA00023155"/>
    </source>
</evidence>
<dbReference type="PRINTS" id="PR00028">
    <property type="entry name" value="POUDOMAIN"/>
</dbReference>
<dbReference type="InterPro" id="IPR000327">
    <property type="entry name" value="POU_dom"/>
</dbReference>
<evidence type="ECO:0000259" key="6">
    <source>
        <dbReference type="PROSITE" id="PS51179"/>
    </source>
</evidence>
<dbReference type="PANTHER" id="PTHR11636">
    <property type="entry name" value="POU DOMAIN"/>
    <property type="match status" value="1"/>
</dbReference>
<dbReference type="GO" id="GO:0000978">
    <property type="term" value="F:RNA polymerase II cis-regulatory region sequence-specific DNA binding"/>
    <property type="evidence" value="ECO:0007669"/>
    <property type="project" value="TreeGrafter"/>
</dbReference>
<evidence type="ECO:0000256" key="1">
    <source>
        <dbReference type="ARBA" id="ARBA00004123"/>
    </source>
</evidence>
<keyword evidence="4" id="KW-0539">Nucleus</keyword>
<dbReference type="InterPro" id="IPR013847">
    <property type="entry name" value="POU"/>
</dbReference>
<dbReference type="OrthoDB" id="8947633at2759"/>
<name>A0A553N5C4_9TELE</name>
<proteinExistence type="predicted"/>
<evidence type="ECO:0000256" key="2">
    <source>
        <dbReference type="ARBA" id="ARBA00023125"/>
    </source>
</evidence>
<protein>
    <recommendedName>
        <fullName evidence="6">POU-specific domain-containing protein</fullName>
    </recommendedName>
</protein>
<dbReference type="GO" id="GO:0000981">
    <property type="term" value="F:DNA-binding transcription factor activity, RNA polymerase II-specific"/>
    <property type="evidence" value="ECO:0007669"/>
    <property type="project" value="TreeGrafter"/>
</dbReference>
<dbReference type="InterPro" id="IPR050255">
    <property type="entry name" value="POU_domain_TF"/>
</dbReference>
<feature type="compositionally biased region" description="Low complexity" evidence="5">
    <location>
        <begin position="100"/>
        <end position="127"/>
    </location>
</feature>
<keyword evidence="8" id="KW-1185">Reference proteome</keyword>
<dbReference type="GO" id="GO:0005634">
    <property type="term" value="C:nucleus"/>
    <property type="evidence" value="ECO:0007669"/>
    <property type="project" value="UniProtKB-SubCell"/>
</dbReference>
<organism evidence="7 8">
    <name type="scientific">Danionella cerebrum</name>
    <dbReference type="NCBI Taxonomy" id="2873325"/>
    <lineage>
        <taxon>Eukaryota</taxon>
        <taxon>Metazoa</taxon>
        <taxon>Chordata</taxon>
        <taxon>Craniata</taxon>
        <taxon>Vertebrata</taxon>
        <taxon>Euteleostomi</taxon>
        <taxon>Actinopterygii</taxon>
        <taxon>Neopterygii</taxon>
        <taxon>Teleostei</taxon>
        <taxon>Ostariophysi</taxon>
        <taxon>Cypriniformes</taxon>
        <taxon>Danionidae</taxon>
        <taxon>Danioninae</taxon>
        <taxon>Danionella</taxon>
    </lineage>
</organism>
<dbReference type="PANTHER" id="PTHR11636:SF68">
    <property type="entry name" value="POU DOMAIN, CLASS 6, TRANSCRIPTION FACTOR 2"/>
    <property type="match status" value="1"/>
</dbReference>
<dbReference type="SMART" id="SM00352">
    <property type="entry name" value="POU"/>
    <property type="match status" value="1"/>
</dbReference>
<dbReference type="Gene3D" id="1.10.260.40">
    <property type="entry name" value="lambda repressor-like DNA-binding domains"/>
    <property type="match status" value="1"/>
</dbReference>
<sequence>MSFFLQIIGTIPLMPNSGGASSQPGGGNSSLQVQPVTPQLLTNAQGQIIATVIGNQILPVINTQGITLSPIKPGQQLPQAGQTPQAPPMTQQNLLRMPHSQSPLRQASSSSTSSSSSSALSVGQLVSNPQTAPSEVDGVNLEDIREFAKAFKIRRLSLGLTQTQVGQALSATEGPAYSQSAICRYGGLM</sequence>
<keyword evidence="2" id="KW-0238">DNA-binding</keyword>
<feature type="region of interest" description="Disordered" evidence="5">
    <location>
        <begin position="98"/>
        <end position="135"/>
    </location>
</feature>
<accession>A0A553N5C4</accession>
<dbReference type="EMBL" id="SRMA01027040">
    <property type="protein sequence ID" value="TRY60639.1"/>
    <property type="molecule type" value="Genomic_DNA"/>
</dbReference>
<dbReference type="InterPro" id="IPR010982">
    <property type="entry name" value="Lambda_DNA-bd_dom_sf"/>
</dbReference>
<evidence type="ECO:0000313" key="7">
    <source>
        <dbReference type="EMBL" id="TRY60639.1"/>
    </source>
</evidence>
<dbReference type="Pfam" id="PF00157">
    <property type="entry name" value="Pou"/>
    <property type="match status" value="1"/>
</dbReference>
<dbReference type="AlphaFoldDB" id="A0A553N5C4"/>
<evidence type="ECO:0000256" key="5">
    <source>
        <dbReference type="SAM" id="MobiDB-lite"/>
    </source>
</evidence>
<dbReference type="PROSITE" id="PS00035">
    <property type="entry name" value="POU_1"/>
    <property type="match status" value="1"/>
</dbReference>
<evidence type="ECO:0000313" key="8">
    <source>
        <dbReference type="Proteomes" id="UP000316079"/>
    </source>
</evidence>
<dbReference type="SUPFAM" id="SSF47413">
    <property type="entry name" value="lambda repressor-like DNA-binding domains"/>
    <property type="match status" value="1"/>
</dbReference>
<dbReference type="PROSITE" id="PS51179">
    <property type="entry name" value="POU_3"/>
    <property type="match status" value="1"/>
</dbReference>
<comment type="subcellular location">
    <subcellularLocation>
        <location evidence="1">Nucleus</location>
    </subcellularLocation>
</comment>
<comment type="caution">
    <text evidence="7">The sequence shown here is derived from an EMBL/GenBank/DDBJ whole genome shotgun (WGS) entry which is preliminary data.</text>
</comment>
<keyword evidence="3" id="KW-0371">Homeobox</keyword>
<reference evidence="7 8" key="1">
    <citation type="journal article" date="2019" name="Sci. Data">
        <title>Hybrid genome assembly and annotation of Danionella translucida.</title>
        <authorList>
            <person name="Kadobianskyi M."/>
            <person name="Schulze L."/>
            <person name="Schuelke M."/>
            <person name="Judkewitz B."/>
        </authorList>
    </citation>
    <scope>NUCLEOTIDE SEQUENCE [LARGE SCALE GENOMIC DNA]</scope>
    <source>
        <strain evidence="7 8">Bolton</strain>
    </source>
</reference>
<gene>
    <name evidence="7" type="ORF">DNTS_014825</name>
</gene>
<dbReference type="STRING" id="623744.A0A553N5C4"/>
<feature type="domain" description="POU-specific" evidence="6">
    <location>
        <begin position="136"/>
        <end position="189"/>
    </location>
</feature>